<feature type="compositionally biased region" description="Low complexity" evidence="1">
    <location>
        <begin position="145"/>
        <end position="162"/>
    </location>
</feature>
<organism evidence="3 4">
    <name type="scientific">Streptomyces nanshensis</name>
    <dbReference type="NCBI Taxonomy" id="518642"/>
    <lineage>
        <taxon>Bacteria</taxon>
        <taxon>Bacillati</taxon>
        <taxon>Actinomycetota</taxon>
        <taxon>Actinomycetes</taxon>
        <taxon>Kitasatosporales</taxon>
        <taxon>Streptomycetaceae</taxon>
        <taxon>Streptomyces</taxon>
    </lineage>
</organism>
<gene>
    <name evidence="3" type="ORF">AN218_31410</name>
</gene>
<keyword evidence="2" id="KW-0812">Transmembrane</keyword>
<feature type="region of interest" description="Disordered" evidence="1">
    <location>
        <begin position="144"/>
        <end position="176"/>
    </location>
</feature>
<dbReference type="EMBL" id="LJGW01000674">
    <property type="protein sequence ID" value="OEV05658.1"/>
    <property type="molecule type" value="Genomic_DNA"/>
</dbReference>
<dbReference type="Proteomes" id="UP000176005">
    <property type="component" value="Unassembled WGS sequence"/>
</dbReference>
<evidence type="ECO:0000313" key="4">
    <source>
        <dbReference type="Proteomes" id="UP000176005"/>
    </source>
</evidence>
<name>A0A1E7KP27_9ACTN</name>
<feature type="transmembrane region" description="Helical" evidence="2">
    <location>
        <begin position="101"/>
        <end position="120"/>
    </location>
</feature>
<evidence type="ECO:0000313" key="3">
    <source>
        <dbReference type="EMBL" id="OEV05658.1"/>
    </source>
</evidence>
<proteinExistence type="predicted"/>
<dbReference type="InterPro" id="IPR027417">
    <property type="entry name" value="P-loop_NTPase"/>
</dbReference>
<keyword evidence="2" id="KW-0472">Membrane</keyword>
<protein>
    <submittedName>
        <fullName evidence="3">ATP-binding protein</fullName>
    </submittedName>
</protein>
<dbReference type="SUPFAM" id="SSF52540">
    <property type="entry name" value="P-loop containing nucleoside triphosphate hydrolases"/>
    <property type="match status" value="1"/>
</dbReference>
<reference evidence="3 4" key="1">
    <citation type="journal article" date="2016" name="Front. Microbiol.">
        <title>Comparative Genomics Analysis of Streptomyces Species Reveals Their Adaptation to the Marine Environment and Their Diversity at the Genomic Level.</title>
        <authorList>
            <person name="Tian X."/>
            <person name="Zhang Z."/>
            <person name="Yang T."/>
            <person name="Chen M."/>
            <person name="Li J."/>
            <person name="Chen F."/>
            <person name="Yang J."/>
            <person name="Li W."/>
            <person name="Zhang B."/>
            <person name="Zhang Z."/>
            <person name="Wu J."/>
            <person name="Zhang C."/>
            <person name="Long L."/>
            <person name="Xiao J."/>
        </authorList>
    </citation>
    <scope>NUCLEOTIDE SEQUENCE [LARGE SCALE GENOMIC DNA]</scope>
    <source>
        <strain evidence="3 4">SCSIO 10429</strain>
    </source>
</reference>
<feature type="transmembrane region" description="Helical" evidence="2">
    <location>
        <begin position="55"/>
        <end position="81"/>
    </location>
</feature>
<evidence type="ECO:0000256" key="2">
    <source>
        <dbReference type="SAM" id="Phobius"/>
    </source>
</evidence>
<accession>A0A1E7KP27</accession>
<keyword evidence="4" id="KW-1185">Reference proteome</keyword>
<comment type="caution">
    <text evidence="3">The sequence shown here is derived from an EMBL/GenBank/DDBJ whole genome shotgun (WGS) entry which is preliminary data.</text>
</comment>
<keyword evidence="3" id="KW-0547">Nucleotide-binding</keyword>
<keyword evidence="2" id="KW-1133">Transmembrane helix</keyword>
<dbReference type="AlphaFoldDB" id="A0A1E7KP27"/>
<evidence type="ECO:0000256" key="1">
    <source>
        <dbReference type="SAM" id="MobiDB-lite"/>
    </source>
</evidence>
<sequence>MPPMPRHAPGASTSLAEWLRVPRPEAEPGIWRYGHRPKLAQEPDRIDDRQLLGGALLALLVALLVWSLITNGYIPVLGWLYGLFPNSWAWGGESHSLLGKLLFNYCIYAVLLVPLFWVAGRAGRWPEVWRRHVRKRFRGGDETASARNASAAGSAAGPNSAPKNGETAAPADHALGPDDPAFWPGVRGAGEHAAADLLTAEVRAGRMNDVDYARIAMEWRAVEAQPERRQRFTAEVMSRAAAAFVHPSAARDLPSRVARHDLRTGQVRLGSVPDVERNPYRYRGTALALEPGLLSTSLLAVGPSGAGKTAKVVRPVVETLALQALAGRTALVAAGPAGSGLGPDSAFDVVIKLGHPDSAYDLDLYGGTTDPDEAAAVLAEALVGDDPQTDPRRAATALAQLIGPYRAAHGRFPPVPELRELLDGVPVALAALREACESSGSHVAGAALRELDARERQSSRADDPGRLLADRVALLDRPAFAGFFDTSGESRPFSMRALEHAVRVRIDLPDRGHAEASRLLSRLLLAQFSACVAARDDRSHFACLVLDDATHAITESAVREIQRLRSANAGVLLALRTLADVPENLRTALLGAVGCRVVMAGVNTWDGEVFAQAWGRDWVQTEDVTHTPDYHGGLVTRWVRGIRALFTGVRATTQSVTVRTVQRERWSASDLANDLPPGHAVLSLTTVRGERTPPILAELGE</sequence>
<dbReference type="Gene3D" id="3.40.50.300">
    <property type="entry name" value="P-loop containing nucleotide triphosphate hydrolases"/>
    <property type="match status" value="1"/>
</dbReference>
<dbReference type="GO" id="GO:0005524">
    <property type="term" value="F:ATP binding"/>
    <property type="evidence" value="ECO:0007669"/>
    <property type="project" value="UniProtKB-KW"/>
</dbReference>
<dbReference type="PATRIC" id="fig|518642.10.peg.4"/>
<keyword evidence="3" id="KW-0067">ATP-binding</keyword>